<dbReference type="EMBL" id="AAWS01000002">
    <property type="protein sequence ID" value="EAY31525.1"/>
    <property type="molecule type" value="Genomic_DNA"/>
</dbReference>
<keyword evidence="1" id="KW-0597">Phosphoprotein</keyword>
<dbReference type="PANTHER" id="PTHR37299:SF1">
    <property type="entry name" value="STAGE 0 SPORULATION PROTEIN A HOMOLOG"/>
    <property type="match status" value="1"/>
</dbReference>
<dbReference type="GO" id="GO:0003677">
    <property type="term" value="F:DNA binding"/>
    <property type="evidence" value="ECO:0007669"/>
    <property type="project" value="InterPro"/>
</dbReference>
<protein>
    <submittedName>
        <fullName evidence="3">Two-component system response regulator</fullName>
    </submittedName>
</protein>
<evidence type="ECO:0000313" key="3">
    <source>
        <dbReference type="EMBL" id="EAY31525.1"/>
    </source>
</evidence>
<dbReference type="InterPro" id="IPR001789">
    <property type="entry name" value="Sig_transdc_resp-reg_receiver"/>
</dbReference>
<evidence type="ECO:0000256" key="1">
    <source>
        <dbReference type="PROSITE-ProRule" id="PRU00169"/>
    </source>
</evidence>
<dbReference type="AlphaFoldDB" id="A1ZCY6"/>
<name>A1ZCY6_MICM2</name>
<dbReference type="Pfam" id="PF04397">
    <property type="entry name" value="LytTR"/>
    <property type="match status" value="1"/>
</dbReference>
<accession>A1ZCY6</accession>
<organism evidence="3 4">
    <name type="scientific">Microscilla marina ATCC 23134</name>
    <dbReference type="NCBI Taxonomy" id="313606"/>
    <lineage>
        <taxon>Bacteria</taxon>
        <taxon>Pseudomonadati</taxon>
        <taxon>Bacteroidota</taxon>
        <taxon>Cytophagia</taxon>
        <taxon>Cytophagales</taxon>
        <taxon>Microscillaceae</taxon>
        <taxon>Microscilla</taxon>
    </lineage>
</organism>
<proteinExistence type="predicted"/>
<feature type="domain" description="Response regulatory" evidence="2">
    <location>
        <begin position="2"/>
        <end position="116"/>
    </location>
</feature>
<dbReference type="InterPro" id="IPR007492">
    <property type="entry name" value="LytTR_DNA-bd_dom"/>
</dbReference>
<sequence length="261" mass="30096">MKILIVEDEALAIEKLHRLLDKYPQTIEVIETLDSVKKTVQWFNSAPALPDLILMDIHLSDGLSFDIFTQVDIKTPVVFVTAYDQYALKAFKANGIDYLLKPIDYDDLKGSLDKFQAQFKQKEASPTPAVAAQMASLLEQFKHLTQEDYKTRFLVKAGNKLVPVLGNQIAYFYKDDIVFLLTQDNKKYHVNYSLDELERILDPRLFFRANRQFMVNVQAIESIHPYFKGKLKLKLKPTPTITNEVIVSQEKASKFKEWVDS</sequence>
<evidence type="ECO:0000313" key="4">
    <source>
        <dbReference type="Proteomes" id="UP000004095"/>
    </source>
</evidence>
<dbReference type="SUPFAM" id="SSF52172">
    <property type="entry name" value="CheY-like"/>
    <property type="match status" value="1"/>
</dbReference>
<dbReference type="Gene3D" id="3.40.50.2300">
    <property type="match status" value="1"/>
</dbReference>
<gene>
    <name evidence="3" type="ORF">M23134_05031</name>
</gene>
<reference evidence="3 4" key="1">
    <citation type="submission" date="2007-01" db="EMBL/GenBank/DDBJ databases">
        <authorList>
            <person name="Haygood M."/>
            <person name="Podell S."/>
            <person name="Anderson C."/>
            <person name="Hopkinson B."/>
            <person name="Roe K."/>
            <person name="Barbeau K."/>
            <person name="Gaasterland T."/>
            <person name="Ferriera S."/>
            <person name="Johnson J."/>
            <person name="Kravitz S."/>
            <person name="Beeson K."/>
            <person name="Sutton G."/>
            <person name="Rogers Y.-H."/>
            <person name="Friedman R."/>
            <person name="Frazier M."/>
            <person name="Venter J.C."/>
        </authorList>
    </citation>
    <scope>NUCLEOTIDE SEQUENCE [LARGE SCALE GENOMIC DNA]</scope>
    <source>
        <strain evidence="3 4">ATCC 23134</strain>
    </source>
</reference>
<dbReference type="InterPro" id="IPR011006">
    <property type="entry name" value="CheY-like_superfamily"/>
</dbReference>
<keyword evidence="4" id="KW-1185">Reference proteome</keyword>
<dbReference type="Proteomes" id="UP000004095">
    <property type="component" value="Unassembled WGS sequence"/>
</dbReference>
<dbReference type="SMART" id="SM00850">
    <property type="entry name" value="LytTR"/>
    <property type="match status" value="1"/>
</dbReference>
<dbReference type="PANTHER" id="PTHR37299">
    <property type="entry name" value="TRANSCRIPTIONAL REGULATOR-RELATED"/>
    <property type="match status" value="1"/>
</dbReference>
<dbReference type="Gene3D" id="2.40.50.1020">
    <property type="entry name" value="LytTr DNA-binding domain"/>
    <property type="match status" value="1"/>
</dbReference>
<dbReference type="PROSITE" id="PS50110">
    <property type="entry name" value="RESPONSE_REGULATORY"/>
    <property type="match status" value="1"/>
</dbReference>
<dbReference type="OrthoDB" id="646623at2"/>
<dbReference type="eggNOG" id="COG3279">
    <property type="taxonomic scope" value="Bacteria"/>
</dbReference>
<comment type="caution">
    <text evidence="3">The sequence shown here is derived from an EMBL/GenBank/DDBJ whole genome shotgun (WGS) entry which is preliminary data.</text>
</comment>
<dbReference type="GO" id="GO:0000156">
    <property type="term" value="F:phosphorelay response regulator activity"/>
    <property type="evidence" value="ECO:0007669"/>
    <property type="project" value="InterPro"/>
</dbReference>
<dbReference type="InterPro" id="IPR046947">
    <property type="entry name" value="LytR-like"/>
</dbReference>
<dbReference type="RefSeq" id="WP_002693192.1">
    <property type="nucleotide sequence ID" value="NZ_AAWS01000002.1"/>
</dbReference>
<feature type="modified residue" description="4-aspartylphosphate" evidence="1">
    <location>
        <position position="56"/>
    </location>
</feature>
<dbReference type="Pfam" id="PF00072">
    <property type="entry name" value="Response_reg"/>
    <property type="match status" value="1"/>
</dbReference>
<evidence type="ECO:0000259" key="2">
    <source>
        <dbReference type="PROSITE" id="PS50110"/>
    </source>
</evidence>
<dbReference type="SMART" id="SM00448">
    <property type="entry name" value="REC"/>
    <property type="match status" value="1"/>
</dbReference>